<gene>
    <name evidence="4" type="ORF">SO694_00122087</name>
</gene>
<protein>
    <recommendedName>
        <fullName evidence="6">Ankyrin repeat protein</fullName>
    </recommendedName>
</protein>
<dbReference type="SUPFAM" id="SSF48403">
    <property type="entry name" value="Ankyrin repeat"/>
    <property type="match status" value="1"/>
</dbReference>
<feature type="compositionally biased region" description="Low complexity" evidence="3">
    <location>
        <begin position="44"/>
        <end position="59"/>
    </location>
</feature>
<evidence type="ECO:0000256" key="3">
    <source>
        <dbReference type="SAM" id="MobiDB-lite"/>
    </source>
</evidence>
<keyword evidence="1" id="KW-0677">Repeat</keyword>
<feature type="compositionally biased region" description="Pro residues" evidence="3">
    <location>
        <begin position="23"/>
        <end position="43"/>
    </location>
</feature>
<name>A0ABR1G3T9_AURAN</name>
<evidence type="ECO:0000256" key="1">
    <source>
        <dbReference type="ARBA" id="ARBA00022737"/>
    </source>
</evidence>
<keyword evidence="2" id="KW-0040">ANK repeat</keyword>
<dbReference type="PANTHER" id="PTHR24201:SF14">
    <property type="entry name" value="CYCLIN-DEPENDENT KINASE 4 INHIBITOR C-LIKE"/>
    <property type="match status" value="1"/>
</dbReference>
<feature type="region of interest" description="Disordered" evidence="3">
    <location>
        <begin position="293"/>
        <end position="328"/>
    </location>
</feature>
<evidence type="ECO:0000313" key="5">
    <source>
        <dbReference type="Proteomes" id="UP001363151"/>
    </source>
</evidence>
<dbReference type="PANTHER" id="PTHR24201">
    <property type="entry name" value="ANK_REP_REGION DOMAIN-CONTAINING PROTEIN"/>
    <property type="match status" value="1"/>
</dbReference>
<dbReference type="SMART" id="SM00248">
    <property type="entry name" value="ANK"/>
    <property type="match status" value="5"/>
</dbReference>
<comment type="caution">
    <text evidence="4">The sequence shown here is derived from an EMBL/GenBank/DDBJ whole genome shotgun (WGS) entry which is preliminary data.</text>
</comment>
<feature type="compositionally biased region" description="Low complexity" evidence="3">
    <location>
        <begin position="303"/>
        <end position="312"/>
    </location>
</feature>
<proteinExistence type="predicted"/>
<reference evidence="4 5" key="1">
    <citation type="submission" date="2024-03" db="EMBL/GenBank/DDBJ databases">
        <title>Aureococcus anophagefferens CCMP1851 and Kratosvirus quantuckense: Draft genome of a second virus-susceptible host strain in the model system.</title>
        <authorList>
            <person name="Chase E."/>
            <person name="Truchon A.R."/>
            <person name="Schepens W."/>
            <person name="Wilhelm S.W."/>
        </authorList>
    </citation>
    <scope>NUCLEOTIDE SEQUENCE [LARGE SCALE GENOMIC DNA]</scope>
    <source>
        <strain evidence="4 5">CCMP1851</strain>
    </source>
</reference>
<dbReference type="Proteomes" id="UP001363151">
    <property type="component" value="Unassembled WGS sequence"/>
</dbReference>
<sequence length="369" mass="39260">MEESKSSASAPEEEPSLFTAAEPSPPEAPPAAPSPPPPPPPAAPHDAAPAPAPAAAAPADTRRQELLEALAAKQISKVCRIVERLKFDVDAPLNDDGETAAVHVCVHHCGTRRDPGFVPVLRCLLRLGANPDAARAGGQMPAHRCAAFDLTPMLALLGEFGAEVDREDDEGYAPAHVCAAWGKTSALEWLLTRGAVHVERLHGNGMTLSMFAAVNGHLETLKCLRRLGADVRRPCFVDHDLIAGQRVQCTIMAMACYEGRDHVVKWLVDDCDVGKCESEIVVVDPAYIDEAQRARDAKKKNPYGRPYGPYGKPARRPSPPAEPPAAVDMSVVPDAAHPEAELLDAFAPAAATDNVDITVDDAADTPPHD</sequence>
<keyword evidence="5" id="KW-1185">Reference proteome</keyword>
<evidence type="ECO:0000313" key="4">
    <source>
        <dbReference type="EMBL" id="KAK7247789.1"/>
    </source>
</evidence>
<dbReference type="InterPro" id="IPR002110">
    <property type="entry name" value="Ankyrin_rpt"/>
</dbReference>
<dbReference type="EMBL" id="JBBJCI010000127">
    <property type="protein sequence ID" value="KAK7247789.1"/>
    <property type="molecule type" value="Genomic_DNA"/>
</dbReference>
<dbReference type="InterPro" id="IPR036770">
    <property type="entry name" value="Ankyrin_rpt-contain_sf"/>
</dbReference>
<dbReference type="Gene3D" id="1.25.40.20">
    <property type="entry name" value="Ankyrin repeat-containing domain"/>
    <property type="match status" value="1"/>
</dbReference>
<dbReference type="InterPro" id="IPR050776">
    <property type="entry name" value="Ank_Repeat/CDKN_Inhibitor"/>
</dbReference>
<evidence type="ECO:0000256" key="2">
    <source>
        <dbReference type="ARBA" id="ARBA00023043"/>
    </source>
</evidence>
<evidence type="ECO:0008006" key="6">
    <source>
        <dbReference type="Google" id="ProtNLM"/>
    </source>
</evidence>
<organism evidence="4 5">
    <name type="scientific">Aureococcus anophagefferens</name>
    <name type="common">Harmful bloom alga</name>
    <dbReference type="NCBI Taxonomy" id="44056"/>
    <lineage>
        <taxon>Eukaryota</taxon>
        <taxon>Sar</taxon>
        <taxon>Stramenopiles</taxon>
        <taxon>Ochrophyta</taxon>
        <taxon>Pelagophyceae</taxon>
        <taxon>Pelagomonadales</taxon>
        <taxon>Pelagomonadaceae</taxon>
        <taxon>Aureococcus</taxon>
    </lineage>
</organism>
<accession>A0ABR1G3T9</accession>
<feature type="region of interest" description="Disordered" evidence="3">
    <location>
        <begin position="1"/>
        <end position="61"/>
    </location>
</feature>
<feature type="compositionally biased region" description="Low complexity" evidence="3">
    <location>
        <begin position="1"/>
        <end position="10"/>
    </location>
</feature>